<dbReference type="Pfam" id="PF13458">
    <property type="entry name" value="Peripla_BP_6"/>
    <property type="match status" value="1"/>
</dbReference>
<name>A0ABT2LLB3_9HYPH</name>
<protein>
    <submittedName>
        <fullName evidence="5">Amino acid ABC transporter substrate-binding protein</fullName>
    </submittedName>
</protein>
<dbReference type="InterPro" id="IPR028081">
    <property type="entry name" value="Leu-bd"/>
</dbReference>
<reference evidence="5 6" key="1">
    <citation type="submission" date="2022-09" db="EMBL/GenBank/DDBJ databases">
        <title>Chelativorans salina sp. nov., a novel slightly halophilic bacterium isolated from a saline lake sediment enrichment.</title>
        <authorList>
            <person name="Gao L."/>
            <person name="Fang B.-Z."/>
            <person name="Li W.-J."/>
        </authorList>
    </citation>
    <scope>NUCLEOTIDE SEQUENCE [LARGE SCALE GENOMIC DNA]</scope>
    <source>
        <strain evidence="5 6">EGI FJ00035</strain>
    </source>
</reference>
<dbReference type="InterPro" id="IPR006311">
    <property type="entry name" value="TAT_signal"/>
</dbReference>
<evidence type="ECO:0000259" key="4">
    <source>
        <dbReference type="Pfam" id="PF13458"/>
    </source>
</evidence>
<proteinExistence type="inferred from homology"/>
<evidence type="ECO:0000313" key="5">
    <source>
        <dbReference type="EMBL" id="MCT7374607.1"/>
    </source>
</evidence>
<accession>A0ABT2LLB3</accession>
<sequence length="421" mass="46145">MRISRRQFTKLSAAASVGLAAPAIWTKGRAQNRPVRVGCSASLTGPLSGTKNMVIGYELWRDDVNAAGGLLGREVELIVYDDQSAPSNVPAIYSKLVDVDQVDFLFTPYGANLTATIMPFAKQRDRFIVGILTLASNDQLKHDKFFQAAPWGPDGATNWARGFFDIANSTGVKKMAILAADTEFSKTAAEGGRRVSEEFGMDVVDFQMYPPTNRDFSAIIRNIRATEPEAVFVCSYPADSTAIVHGIQEIGLGDSARLFGGGMVGPQYASLMESLGPSLNGIVNFHLYVPEPTMKFEGIESFLDRYRPIAEDRQVDPLGFYIPPFCYAAGQFISTAVNATGSLDQTEVSNWLHENPVDTVVGQINFDEIGNWTERRVLMIQFQNVDGSGIDQFRQAGKEVIIDPPDYKSGELVPLMDARKT</sequence>
<keyword evidence="2" id="KW-0732">Signal</keyword>
<keyword evidence="6" id="KW-1185">Reference proteome</keyword>
<dbReference type="InterPro" id="IPR028082">
    <property type="entry name" value="Peripla_BP_I"/>
</dbReference>
<evidence type="ECO:0000313" key="6">
    <source>
        <dbReference type="Proteomes" id="UP001320831"/>
    </source>
</evidence>
<dbReference type="CDD" id="cd06338">
    <property type="entry name" value="PBP1_ABC_ligand_binding-like"/>
    <property type="match status" value="1"/>
</dbReference>
<comment type="similarity">
    <text evidence="1">Belongs to the leucine-binding protein family.</text>
</comment>
<dbReference type="SUPFAM" id="SSF53822">
    <property type="entry name" value="Periplasmic binding protein-like I"/>
    <property type="match status" value="1"/>
</dbReference>
<dbReference type="PANTHER" id="PTHR30483">
    <property type="entry name" value="LEUCINE-SPECIFIC-BINDING PROTEIN"/>
    <property type="match status" value="1"/>
</dbReference>
<dbReference type="PROSITE" id="PS51318">
    <property type="entry name" value="TAT"/>
    <property type="match status" value="1"/>
</dbReference>
<organism evidence="5 6">
    <name type="scientific">Chelativorans salis</name>
    <dbReference type="NCBI Taxonomy" id="2978478"/>
    <lineage>
        <taxon>Bacteria</taxon>
        <taxon>Pseudomonadati</taxon>
        <taxon>Pseudomonadota</taxon>
        <taxon>Alphaproteobacteria</taxon>
        <taxon>Hyphomicrobiales</taxon>
        <taxon>Phyllobacteriaceae</taxon>
        <taxon>Chelativorans</taxon>
    </lineage>
</organism>
<feature type="domain" description="Leucine-binding protein" evidence="4">
    <location>
        <begin position="34"/>
        <end position="378"/>
    </location>
</feature>
<dbReference type="RefSeq" id="WP_260901094.1">
    <property type="nucleotide sequence ID" value="NZ_JAOCZP010000002.1"/>
</dbReference>
<comment type="caution">
    <text evidence="5">The sequence shown here is derived from an EMBL/GenBank/DDBJ whole genome shotgun (WGS) entry which is preliminary data.</text>
</comment>
<keyword evidence="3" id="KW-0813">Transport</keyword>
<gene>
    <name evidence="5" type="ORF">N5A92_06110</name>
</gene>
<evidence type="ECO:0000256" key="1">
    <source>
        <dbReference type="ARBA" id="ARBA00010062"/>
    </source>
</evidence>
<dbReference type="Proteomes" id="UP001320831">
    <property type="component" value="Unassembled WGS sequence"/>
</dbReference>
<dbReference type="PANTHER" id="PTHR30483:SF6">
    <property type="entry name" value="PERIPLASMIC BINDING PROTEIN OF ABC TRANSPORTER FOR NATURAL AMINO ACIDS"/>
    <property type="match status" value="1"/>
</dbReference>
<dbReference type="EMBL" id="JAOCZP010000002">
    <property type="protein sequence ID" value="MCT7374607.1"/>
    <property type="molecule type" value="Genomic_DNA"/>
</dbReference>
<dbReference type="InterPro" id="IPR051010">
    <property type="entry name" value="BCAA_transport"/>
</dbReference>
<dbReference type="Gene3D" id="3.40.50.2300">
    <property type="match status" value="2"/>
</dbReference>
<keyword evidence="3" id="KW-0029">Amino-acid transport</keyword>
<evidence type="ECO:0000256" key="2">
    <source>
        <dbReference type="ARBA" id="ARBA00022729"/>
    </source>
</evidence>
<evidence type="ECO:0000256" key="3">
    <source>
        <dbReference type="ARBA" id="ARBA00022970"/>
    </source>
</evidence>